<dbReference type="GO" id="GO:0046210">
    <property type="term" value="P:nitric oxide catabolic process"/>
    <property type="evidence" value="ECO:0007669"/>
    <property type="project" value="TreeGrafter"/>
</dbReference>
<evidence type="ECO:0000256" key="9">
    <source>
        <dbReference type="ARBA" id="ARBA00022827"/>
    </source>
</evidence>
<keyword evidence="9" id="KW-0274">FAD</keyword>
<reference evidence="19 20" key="1">
    <citation type="submission" date="2020-08" db="EMBL/GenBank/DDBJ databases">
        <authorList>
            <person name="Newling K."/>
            <person name="Davey J."/>
            <person name="Forrester S."/>
        </authorList>
    </citation>
    <scope>NUCLEOTIDE SEQUENCE [LARGE SCALE GENOMIC DNA]</scope>
    <source>
        <strain evidence="20">Crithidia deanei Carvalho (ATCC PRA-265)</strain>
    </source>
</reference>
<dbReference type="Gene3D" id="3.40.50.80">
    <property type="entry name" value="Nucleotide-binding domain of ferredoxin-NADP reductase (FNR) module"/>
    <property type="match status" value="1"/>
</dbReference>
<keyword evidence="7" id="KW-0285">Flavoprotein</keyword>
<evidence type="ECO:0000259" key="18">
    <source>
        <dbReference type="PROSITE" id="PS51384"/>
    </source>
</evidence>
<dbReference type="VEuPathDB" id="TriTrypDB:ADEAN_000854300"/>
<dbReference type="CDD" id="cd06184">
    <property type="entry name" value="flavohem_like_fad_nad_binding"/>
    <property type="match status" value="1"/>
</dbReference>
<feature type="domain" description="FAD-binding FR-type" evidence="18">
    <location>
        <begin position="159"/>
        <end position="264"/>
    </location>
</feature>
<feature type="domain" description="Globin" evidence="17">
    <location>
        <begin position="10"/>
        <end position="145"/>
    </location>
</feature>
<evidence type="ECO:0000256" key="6">
    <source>
        <dbReference type="ARBA" id="ARBA00022617"/>
    </source>
</evidence>
<dbReference type="PRINTS" id="PR00409">
    <property type="entry name" value="PHDIOXRDTASE"/>
</dbReference>
<dbReference type="InterPro" id="IPR039261">
    <property type="entry name" value="FNR_nucleotide-bd"/>
</dbReference>
<dbReference type="Proteomes" id="UP000515908">
    <property type="component" value="Chromosome 19"/>
</dbReference>
<dbReference type="Gene3D" id="2.40.30.10">
    <property type="entry name" value="Translation factors"/>
    <property type="match status" value="1"/>
</dbReference>
<keyword evidence="16" id="KW-0561">Oxygen transport</keyword>
<dbReference type="GO" id="GO:0071500">
    <property type="term" value="P:cellular response to nitrosative stress"/>
    <property type="evidence" value="ECO:0007669"/>
    <property type="project" value="TreeGrafter"/>
</dbReference>
<evidence type="ECO:0000256" key="14">
    <source>
        <dbReference type="ARBA" id="ARBA00048649"/>
    </source>
</evidence>
<dbReference type="InterPro" id="IPR000971">
    <property type="entry name" value="Globin"/>
</dbReference>
<comment type="catalytic activity">
    <reaction evidence="14">
        <text>2 nitric oxide + NADH + 2 O2 = 2 nitrate + NAD(+) + H(+)</text>
        <dbReference type="Rhea" id="RHEA:19469"/>
        <dbReference type="ChEBI" id="CHEBI:15378"/>
        <dbReference type="ChEBI" id="CHEBI:15379"/>
        <dbReference type="ChEBI" id="CHEBI:16480"/>
        <dbReference type="ChEBI" id="CHEBI:17632"/>
        <dbReference type="ChEBI" id="CHEBI:57540"/>
        <dbReference type="ChEBI" id="CHEBI:57945"/>
        <dbReference type="EC" id="1.14.12.17"/>
    </reaction>
</comment>
<evidence type="ECO:0000313" key="19">
    <source>
        <dbReference type="EMBL" id="CAD2221018.1"/>
    </source>
</evidence>
<dbReference type="PROSITE" id="PS51384">
    <property type="entry name" value="FAD_FR"/>
    <property type="match status" value="1"/>
</dbReference>
<dbReference type="GO" id="GO:0008941">
    <property type="term" value="F:nitric oxide dioxygenase NAD(P)H activity"/>
    <property type="evidence" value="ECO:0007669"/>
    <property type="project" value="UniProtKB-EC"/>
</dbReference>
<keyword evidence="8" id="KW-0479">Metal-binding</keyword>
<dbReference type="OrthoDB" id="275556at2759"/>
<keyword evidence="16" id="KW-0813">Transport</keyword>
<dbReference type="FunFam" id="1.10.490.10:FF:000003">
    <property type="entry name" value="Flavohemoprotein"/>
    <property type="match status" value="1"/>
</dbReference>
<dbReference type="InterPro" id="IPR008333">
    <property type="entry name" value="Cbr1-like_FAD-bd_dom"/>
</dbReference>
<keyword evidence="5" id="KW-0216">Detoxification</keyword>
<evidence type="ECO:0000256" key="3">
    <source>
        <dbReference type="ARBA" id="ARBA00006401"/>
    </source>
</evidence>
<keyword evidence="12" id="KW-0408">Iron</keyword>
<evidence type="ECO:0000256" key="5">
    <source>
        <dbReference type="ARBA" id="ARBA00022575"/>
    </source>
</evidence>
<dbReference type="Pfam" id="PF00042">
    <property type="entry name" value="Globin"/>
    <property type="match status" value="1"/>
</dbReference>
<proteinExistence type="inferred from homology"/>
<dbReference type="GO" id="GO:0019825">
    <property type="term" value="F:oxygen binding"/>
    <property type="evidence" value="ECO:0007669"/>
    <property type="project" value="InterPro"/>
</dbReference>
<keyword evidence="13" id="KW-0520">NAD</keyword>
<evidence type="ECO:0000256" key="8">
    <source>
        <dbReference type="ARBA" id="ARBA00022723"/>
    </source>
</evidence>
<dbReference type="GO" id="GO:0071949">
    <property type="term" value="F:FAD binding"/>
    <property type="evidence" value="ECO:0007669"/>
    <property type="project" value="TreeGrafter"/>
</dbReference>
<evidence type="ECO:0000256" key="15">
    <source>
        <dbReference type="ARBA" id="ARBA00049433"/>
    </source>
</evidence>
<comment type="catalytic activity">
    <reaction evidence="15">
        <text>2 nitric oxide + NADPH + 2 O2 = 2 nitrate + NADP(+) + H(+)</text>
        <dbReference type="Rhea" id="RHEA:19465"/>
        <dbReference type="ChEBI" id="CHEBI:15378"/>
        <dbReference type="ChEBI" id="CHEBI:15379"/>
        <dbReference type="ChEBI" id="CHEBI:16480"/>
        <dbReference type="ChEBI" id="CHEBI:17632"/>
        <dbReference type="ChEBI" id="CHEBI:57783"/>
        <dbReference type="ChEBI" id="CHEBI:58349"/>
        <dbReference type="EC" id="1.14.12.17"/>
    </reaction>
</comment>
<dbReference type="EC" id="1.14.12.17" evidence="4"/>
<keyword evidence="20" id="KW-1185">Reference proteome</keyword>
<keyword evidence="11" id="KW-0560">Oxidoreductase</keyword>
<dbReference type="PANTHER" id="PTHR43396">
    <property type="entry name" value="FLAVOHEMOPROTEIN"/>
    <property type="match status" value="1"/>
</dbReference>
<dbReference type="EMBL" id="LR877163">
    <property type="protein sequence ID" value="CAD2221018.1"/>
    <property type="molecule type" value="Genomic_DNA"/>
</dbReference>
<sequence length="398" mass="44310">MFRCSLARRALSEHTIKVVEATAPVVAAAGPDLTAAFYQRMLTGNPELKDVFNLAHQHNMRQPKALFDSVVGYATHLRDLQALGPVVERIAQKHASFQITDAQYQIVGHHLLKTIEEKLNPGADVIAEWGKAYEELANILIQREKAIYDTTAEAEGGWRGLRPFKVAEKKKQSDIMTSFKLVPQDGKAVHPQLPGQYLGLFVRHPSMPYQEIRQYSLINVPNKEHYEICVRRHDKGQVSPYLHDTIQEGDELKVVPPFGDFYYQEPSSKDSALVFIAGEDGLTPLLSMIRTLAKEGCTRPVYWLQYAKKAGDLTYAKEVAALPLKNLKTHTWIGEKDGAVDCLAAVPKEVMTNPGTQVYYMGPSAFLDATDKHLRAIGVAPANSHFECFGPFRAPGTA</sequence>
<dbReference type="InterPro" id="IPR017938">
    <property type="entry name" value="Riboflavin_synthase-like_b-brl"/>
</dbReference>
<evidence type="ECO:0000259" key="17">
    <source>
        <dbReference type="PROSITE" id="PS01033"/>
    </source>
</evidence>
<gene>
    <name evidence="19" type="ORF">ADEAN_000854300</name>
</gene>
<evidence type="ECO:0000256" key="2">
    <source>
        <dbReference type="ARBA" id="ARBA00001974"/>
    </source>
</evidence>
<dbReference type="GO" id="GO:0005344">
    <property type="term" value="F:oxygen carrier activity"/>
    <property type="evidence" value="ECO:0007669"/>
    <property type="project" value="UniProtKB-KW"/>
</dbReference>
<protein>
    <recommendedName>
        <fullName evidence="4">nitric oxide dioxygenase</fullName>
        <ecNumber evidence="4">1.14.12.17</ecNumber>
    </recommendedName>
</protein>
<dbReference type="Pfam" id="PF00970">
    <property type="entry name" value="FAD_binding_6"/>
    <property type="match status" value="1"/>
</dbReference>
<comment type="cofactor">
    <cofactor evidence="2">
        <name>FAD</name>
        <dbReference type="ChEBI" id="CHEBI:57692"/>
    </cofactor>
</comment>
<evidence type="ECO:0000256" key="16">
    <source>
        <dbReference type="RuleBase" id="RU000356"/>
    </source>
</evidence>
<evidence type="ECO:0000313" key="20">
    <source>
        <dbReference type="Proteomes" id="UP000515908"/>
    </source>
</evidence>
<dbReference type="SUPFAM" id="SSF46458">
    <property type="entry name" value="Globin-like"/>
    <property type="match status" value="1"/>
</dbReference>
<dbReference type="AlphaFoldDB" id="A0A7G2CMG1"/>
<evidence type="ECO:0000256" key="4">
    <source>
        <dbReference type="ARBA" id="ARBA00012229"/>
    </source>
</evidence>
<dbReference type="PANTHER" id="PTHR43396:SF3">
    <property type="entry name" value="FLAVOHEMOPROTEIN"/>
    <property type="match status" value="1"/>
</dbReference>
<dbReference type="CDD" id="cd14776">
    <property type="entry name" value="HmpEc-globin-like"/>
    <property type="match status" value="1"/>
</dbReference>
<dbReference type="PROSITE" id="PS01033">
    <property type="entry name" value="GLOBIN"/>
    <property type="match status" value="1"/>
</dbReference>
<accession>A0A7G2CMG1</accession>
<name>A0A7G2CMG1_9TRYP</name>
<comment type="similarity">
    <text evidence="3">In the C-terminal section; belongs to the flavoprotein pyridine nucleotide cytochrome reductase family.</text>
</comment>
<keyword evidence="10" id="KW-0521">NADP</keyword>
<dbReference type="InterPro" id="IPR012292">
    <property type="entry name" value="Globin/Proto"/>
</dbReference>
<dbReference type="Gene3D" id="1.10.490.10">
    <property type="entry name" value="Globins"/>
    <property type="match status" value="1"/>
</dbReference>
<dbReference type="FunFam" id="2.40.30.10:FF:000034">
    <property type="entry name" value="Flavohemoprotein"/>
    <property type="match status" value="1"/>
</dbReference>
<dbReference type="GO" id="GO:0046872">
    <property type="term" value="F:metal ion binding"/>
    <property type="evidence" value="ECO:0007669"/>
    <property type="project" value="UniProtKB-KW"/>
</dbReference>
<comment type="cofactor">
    <cofactor evidence="1">
        <name>heme b</name>
        <dbReference type="ChEBI" id="CHEBI:60344"/>
    </cofactor>
</comment>
<evidence type="ECO:0000256" key="11">
    <source>
        <dbReference type="ARBA" id="ARBA00023002"/>
    </source>
</evidence>
<evidence type="ECO:0000256" key="7">
    <source>
        <dbReference type="ARBA" id="ARBA00022630"/>
    </source>
</evidence>
<keyword evidence="6 16" id="KW-0349">Heme</keyword>
<dbReference type="SUPFAM" id="SSF52343">
    <property type="entry name" value="Ferredoxin reductase-like, C-terminal NADP-linked domain"/>
    <property type="match status" value="1"/>
</dbReference>
<evidence type="ECO:0000256" key="12">
    <source>
        <dbReference type="ARBA" id="ARBA00023004"/>
    </source>
</evidence>
<organism evidence="19 20">
    <name type="scientific">Angomonas deanei</name>
    <dbReference type="NCBI Taxonomy" id="59799"/>
    <lineage>
        <taxon>Eukaryota</taxon>
        <taxon>Discoba</taxon>
        <taxon>Euglenozoa</taxon>
        <taxon>Kinetoplastea</taxon>
        <taxon>Metakinetoplastina</taxon>
        <taxon>Trypanosomatida</taxon>
        <taxon>Trypanosomatidae</taxon>
        <taxon>Strigomonadinae</taxon>
        <taxon>Angomonas</taxon>
    </lineage>
</organism>
<evidence type="ECO:0000256" key="1">
    <source>
        <dbReference type="ARBA" id="ARBA00001970"/>
    </source>
</evidence>
<evidence type="ECO:0000256" key="13">
    <source>
        <dbReference type="ARBA" id="ARBA00023027"/>
    </source>
</evidence>
<dbReference type="SUPFAM" id="SSF63380">
    <property type="entry name" value="Riboflavin synthase domain-like"/>
    <property type="match status" value="1"/>
</dbReference>
<evidence type="ECO:0000256" key="10">
    <source>
        <dbReference type="ARBA" id="ARBA00022857"/>
    </source>
</evidence>
<comment type="similarity">
    <text evidence="16">Belongs to the globin family.</text>
</comment>
<dbReference type="InterPro" id="IPR009050">
    <property type="entry name" value="Globin-like_sf"/>
</dbReference>
<dbReference type="GO" id="GO:0020037">
    <property type="term" value="F:heme binding"/>
    <property type="evidence" value="ECO:0007669"/>
    <property type="project" value="InterPro"/>
</dbReference>
<dbReference type="GO" id="GO:0009636">
    <property type="term" value="P:response to toxic substance"/>
    <property type="evidence" value="ECO:0007669"/>
    <property type="project" value="UniProtKB-KW"/>
</dbReference>
<dbReference type="InterPro" id="IPR017927">
    <property type="entry name" value="FAD-bd_FR_type"/>
</dbReference>